<dbReference type="EMBL" id="FAVB01000001">
    <property type="protein sequence ID" value="CUU73767.1"/>
    <property type="molecule type" value="Genomic_DNA"/>
</dbReference>
<dbReference type="Gene3D" id="1.10.3210.10">
    <property type="entry name" value="Hypothetical protein af1432"/>
    <property type="match status" value="1"/>
</dbReference>
<dbReference type="Proteomes" id="UP000052237">
    <property type="component" value="Unassembled WGS sequence"/>
</dbReference>
<evidence type="ECO:0000259" key="1">
    <source>
        <dbReference type="PROSITE" id="PS51833"/>
    </source>
</evidence>
<gene>
    <name evidence="2" type="ORF">ERS686654_00543</name>
</gene>
<dbReference type="PANTHER" id="PTHR33525">
    <property type="match status" value="1"/>
</dbReference>
<dbReference type="AlphaFoldDB" id="A0A0S4RJR3"/>
<protein>
    <submittedName>
        <fullName evidence="2">Signal transduction protein</fullName>
    </submittedName>
</protein>
<sequence length="270" mass="29993">MNQAIYKSIKTLPPFDGTVIKIQQICCDENSNIKDLVDVIKTDPMLTANILRSANSPLYGFSREITDINRAVMLFGLATIRGFALCGAIKKTFSIDLSPYKISSEAFLNMATAQNALIFNWYGSVNRELLKVLSPASFMMEVGKIIVAKELIEHEKDASFKDALKNISSPNDLSELEIKMVGISNEEIAAKIFEQWNLETELVEAILYSSNPDDAPEYIKECAIALKIVKSAINVFGQLTDENLESTLTLLDTYGFEQAKFIDAVKKVKG</sequence>
<dbReference type="Pfam" id="PF08668">
    <property type="entry name" value="HDOD"/>
    <property type="match status" value="1"/>
</dbReference>
<dbReference type="PANTHER" id="PTHR33525:SF4">
    <property type="entry name" value="CYCLIC DI-GMP PHOSPHODIESTERASE CDGJ"/>
    <property type="match status" value="1"/>
</dbReference>
<dbReference type="RefSeq" id="WP_059434987.1">
    <property type="nucleotide sequence ID" value="NZ_FAVB01000001.1"/>
</dbReference>
<dbReference type="InterPro" id="IPR052340">
    <property type="entry name" value="RNase_Y/CdgJ"/>
</dbReference>
<evidence type="ECO:0000313" key="3">
    <source>
        <dbReference type="Proteomes" id="UP000052237"/>
    </source>
</evidence>
<dbReference type="PROSITE" id="PS51833">
    <property type="entry name" value="HDOD"/>
    <property type="match status" value="1"/>
</dbReference>
<name>A0A0S4RJR3_CAMHY</name>
<accession>A0A0S4RJR3</accession>
<dbReference type="InterPro" id="IPR013976">
    <property type="entry name" value="HDOD"/>
</dbReference>
<proteinExistence type="predicted"/>
<feature type="domain" description="HDOD" evidence="1">
    <location>
        <begin position="12"/>
        <end position="212"/>
    </location>
</feature>
<evidence type="ECO:0000313" key="2">
    <source>
        <dbReference type="EMBL" id="CUU73767.1"/>
    </source>
</evidence>
<organism evidence="2 3">
    <name type="scientific">Campylobacter hyointestinalis subsp. hyointestinalis</name>
    <dbReference type="NCBI Taxonomy" id="91352"/>
    <lineage>
        <taxon>Bacteria</taxon>
        <taxon>Pseudomonadati</taxon>
        <taxon>Campylobacterota</taxon>
        <taxon>Epsilonproteobacteria</taxon>
        <taxon>Campylobacterales</taxon>
        <taxon>Campylobacteraceae</taxon>
        <taxon>Campylobacter</taxon>
    </lineage>
</organism>
<comment type="caution">
    <text evidence="2">The sequence shown here is derived from an EMBL/GenBank/DDBJ whole genome shotgun (WGS) entry which is preliminary data.</text>
</comment>
<reference evidence="2 3" key="1">
    <citation type="submission" date="2015-11" db="EMBL/GenBank/DDBJ databases">
        <authorList>
            <consortium name="Pathogen Informatics"/>
        </authorList>
    </citation>
    <scope>NUCLEOTIDE SEQUENCE [LARGE SCALE GENOMIC DNA]</scope>
    <source>
        <strain evidence="2 3">006A-0059</strain>
    </source>
</reference>
<keyword evidence="3" id="KW-1185">Reference proteome</keyword>
<dbReference type="SUPFAM" id="SSF109604">
    <property type="entry name" value="HD-domain/PDEase-like"/>
    <property type="match status" value="1"/>
</dbReference>